<sequence length="234" mass="27101">MFILIFNFLLNRKFVHCTVTIVDDLGLDKNVLSQVEQALNPTNSNLVHFMQGKSMQPFAGYDQINGNGMESNILPVVKVPVSYAQPATENITPNTENINTNILPNSTKGNNLLDNKNLFDNDLFTNKNDDDNINQKISDNEIPPEFHFKKPTENKTQKPLRYERNPYKNQLKNQNKNDEDLNNDDDDNNEEDINNEDPNDVSNYPYYKNKNKNKNNNNKKKIRIKTVRIRITIE</sequence>
<evidence type="ECO:0000256" key="1">
    <source>
        <dbReference type="SAM" id="MobiDB-lite"/>
    </source>
</evidence>
<reference evidence="3 4" key="1">
    <citation type="journal article" date="2017" name="Environ. Microbiol.">
        <title>Decay of the glycolytic pathway and adaptation to intranuclear parasitism within Enterocytozoonidae microsporidia.</title>
        <authorList>
            <person name="Wiredu Boakye D."/>
            <person name="Jaroenlak P."/>
            <person name="Prachumwat A."/>
            <person name="Williams T.A."/>
            <person name="Bateman K.S."/>
            <person name="Itsathitphaisarn O."/>
            <person name="Sritunyalucksana K."/>
            <person name="Paszkiewicz K.H."/>
            <person name="Moore K.A."/>
            <person name="Stentiford G.D."/>
            <person name="Williams B.A."/>
        </authorList>
    </citation>
    <scope>NUCLEOTIDE SEQUENCE [LARGE SCALE GENOMIC DNA]</scope>
    <source>
        <strain evidence="3 4">TH1</strain>
    </source>
</reference>
<feature type="compositionally biased region" description="Basic and acidic residues" evidence="1">
    <location>
        <begin position="144"/>
        <end position="166"/>
    </location>
</feature>
<dbReference type="EMBL" id="MNPJ01000008">
    <property type="protein sequence ID" value="OQS55496.1"/>
    <property type="molecule type" value="Genomic_DNA"/>
</dbReference>
<evidence type="ECO:0000313" key="4">
    <source>
        <dbReference type="Proteomes" id="UP000192758"/>
    </source>
</evidence>
<feature type="signal peptide" evidence="2">
    <location>
        <begin position="1"/>
        <end position="17"/>
    </location>
</feature>
<feature type="region of interest" description="Disordered" evidence="1">
    <location>
        <begin position="127"/>
        <end position="221"/>
    </location>
</feature>
<proteinExistence type="predicted"/>
<accession>A0A1W0E8F1</accession>
<gene>
    <name evidence="3" type="ORF">EHP00_1681</name>
</gene>
<dbReference type="VEuPathDB" id="MicrosporidiaDB:EHP00_1681"/>
<protein>
    <submittedName>
        <fullName evidence="3">Uncharacterized protein</fullName>
    </submittedName>
</protein>
<keyword evidence="2" id="KW-0732">Signal</keyword>
<feature type="compositionally biased region" description="Basic residues" evidence="1">
    <location>
        <begin position="209"/>
        <end position="221"/>
    </location>
</feature>
<dbReference type="AlphaFoldDB" id="A0A1W0E8F1"/>
<evidence type="ECO:0000313" key="3">
    <source>
        <dbReference type="EMBL" id="OQS55496.1"/>
    </source>
</evidence>
<comment type="caution">
    <text evidence="3">The sequence shown here is derived from an EMBL/GenBank/DDBJ whole genome shotgun (WGS) entry which is preliminary data.</text>
</comment>
<evidence type="ECO:0000256" key="2">
    <source>
        <dbReference type="SAM" id="SignalP"/>
    </source>
</evidence>
<organism evidence="3 4">
    <name type="scientific">Ecytonucleospora hepatopenaei</name>
    <dbReference type="NCBI Taxonomy" id="646526"/>
    <lineage>
        <taxon>Eukaryota</taxon>
        <taxon>Fungi</taxon>
        <taxon>Fungi incertae sedis</taxon>
        <taxon>Microsporidia</taxon>
        <taxon>Enterocytozoonidae</taxon>
        <taxon>Ecytonucleospora</taxon>
    </lineage>
</organism>
<keyword evidence="4" id="KW-1185">Reference proteome</keyword>
<dbReference type="Proteomes" id="UP000192758">
    <property type="component" value="Unassembled WGS sequence"/>
</dbReference>
<feature type="chain" id="PRO_5012935572" evidence="2">
    <location>
        <begin position="18"/>
        <end position="234"/>
    </location>
</feature>
<name>A0A1W0E8F1_9MICR</name>
<feature type="compositionally biased region" description="Acidic residues" evidence="1">
    <location>
        <begin position="180"/>
        <end position="199"/>
    </location>
</feature>